<dbReference type="Gene3D" id="3.40.50.1820">
    <property type="entry name" value="alpha/beta hydrolase"/>
    <property type="match status" value="1"/>
</dbReference>
<accession>A0ABN2KZG4</accession>
<keyword evidence="3" id="KW-1185">Reference proteome</keyword>
<comment type="caution">
    <text evidence="2">The sequence shown here is derived from an EMBL/GenBank/DDBJ whole genome shotgun (WGS) entry which is preliminary data.</text>
</comment>
<evidence type="ECO:0000313" key="3">
    <source>
        <dbReference type="Proteomes" id="UP001501204"/>
    </source>
</evidence>
<gene>
    <name evidence="2" type="ORF">GCM10009767_29130</name>
</gene>
<feature type="compositionally biased region" description="Polar residues" evidence="1">
    <location>
        <begin position="87"/>
        <end position="101"/>
    </location>
</feature>
<name>A0ABN2KZG4_9MICC</name>
<dbReference type="EMBL" id="BAAAOA010000046">
    <property type="protein sequence ID" value="GAA1769410.1"/>
    <property type="molecule type" value="Genomic_DNA"/>
</dbReference>
<evidence type="ECO:0000313" key="2">
    <source>
        <dbReference type="EMBL" id="GAA1769410.1"/>
    </source>
</evidence>
<protein>
    <recommendedName>
        <fullName evidence="4">Dienelactone hydrolase domain-containing protein</fullName>
    </recommendedName>
</protein>
<dbReference type="SUPFAM" id="SSF53474">
    <property type="entry name" value="alpha/beta-Hydrolases"/>
    <property type="match status" value="1"/>
</dbReference>
<dbReference type="Proteomes" id="UP001501204">
    <property type="component" value="Unassembled WGS sequence"/>
</dbReference>
<evidence type="ECO:0008006" key="4">
    <source>
        <dbReference type="Google" id="ProtNLM"/>
    </source>
</evidence>
<dbReference type="InterPro" id="IPR029058">
    <property type="entry name" value="AB_hydrolase_fold"/>
</dbReference>
<feature type="region of interest" description="Disordered" evidence="1">
    <location>
        <begin position="60"/>
        <end position="101"/>
    </location>
</feature>
<sequence length="101" mass="11115">MVLVHDFTGMSQDLRHQADRLAGEEFPAVAPDLIHRGSRLRCLRTVMKDIGARRGRTFDDVEAGRTPRPWALTPAGAWRASSRRPGWSTTSGSTPAWATAS</sequence>
<organism evidence="2 3">
    <name type="scientific">Kocuria aegyptia</name>
    <dbReference type="NCBI Taxonomy" id="330943"/>
    <lineage>
        <taxon>Bacteria</taxon>
        <taxon>Bacillati</taxon>
        <taxon>Actinomycetota</taxon>
        <taxon>Actinomycetes</taxon>
        <taxon>Micrococcales</taxon>
        <taxon>Micrococcaceae</taxon>
        <taxon>Kocuria</taxon>
    </lineage>
</organism>
<proteinExistence type="predicted"/>
<evidence type="ECO:0000256" key="1">
    <source>
        <dbReference type="SAM" id="MobiDB-lite"/>
    </source>
</evidence>
<reference evidence="2 3" key="1">
    <citation type="journal article" date="2019" name="Int. J. Syst. Evol. Microbiol.">
        <title>The Global Catalogue of Microorganisms (GCM) 10K type strain sequencing project: providing services to taxonomists for standard genome sequencing and annotation.</title>
        <authorList>
            <consortium name="The Broad Institute Genomics Platform"/>
            <consortium name="The Broad Institute Genome Sequencing Center for Infectious Disease"/>
            <person name="Wu L."/>
            <person name="Ma J."/>
        </authorList>
    </citation>
    <scope>NUCLEOTIDE SEQUENCE [LARGE SCALE GENOMIC DNA]</scope>
    <source>
        <strain evidence="2 3">JCM 14735</strain>
    </source>
</reference>